<evidence type="ECO:0000256" key="9">
    <source>
        <dbReference type="SAM" id="Phobius"/>
    </source>
</evidence>
<dbReference type="GO" id="GO:0022857">
    <property type="term" value="F:transmembrane transporter activity"/>
    <property type="evidence" value="ECO:0007669"/>
    <property type="project" value="InterPro"/>
</dbReference>
<accession>B4F356</accession>
<feature type="transmembrane region" description="Helical" evidence="9">
    <location>
        <begin position="227"/>
        <end position="247"/>
    </location>
</feature>
<dbReference type="InterPro" id="IPR011701">
    <property type="entry name" value="MFS"/>
</dbReference>
<feature type="transmembrane region" description="Helical" evidence="9">
    <location>
        <begin position="319"/>
        <end position="338"/>
    </location>
</feature>
<protein>
    <submittedName>
        <fullName evidence="11">Putative MFS transporter</fullName>
    </submittedName>
</protein>
<feature type="compositionally biased region" description="Basic and acidic residues" evidence="8">
    <location>
        <begin position="421"/>
        <end position="433"/>
    </location>
</feature>
<keyword evidence="7 9" id="KW-0472">Membrane</keyword>
<sequence length="433" mass="45113">MDDRSKNQARREHSLNADTRSVMRRTSAALFLVGVATFAPLNAPQPILCLIGQDLGINPARAALVTTASTAGLAVGVLPWIYTSDRVDRYWALISSATLSAATGMVVRALPTFEAILVGRVAEGMMLAGVPVTAITYASERLPGKCTAKPAGFFVGGATVGGLAGRLISSTTADLSGWRAGLFASSAFSTAVVILFLFVAPRRAYGTHPPRASDRGRWKPLATPRQAAMYAQGFLLTGAFFALYNYIGFRLGRDPFNLSQQQIGLTYGAYLAGTCAALAAGSIVGVVGRRPVLLVGTGAIFLGGAATLASSLWIFVCGLALATAGFFGAHSVVAGWVGSEVSAGTRASSLYTLAYYGGASLFGWLGGEAYQSYSWPGLVGGIMLLTIIAAILSLILLPGGGQQADIVRKPERTLDAGTSAPREERGENKSMTN</sequence>
<comment type="similarity">
    <text evidence="2">Belongs to the major facilitator superfamily.</text>
</comment>
<organism evidence="11">
    <name type="scientific">Rhodococcus hoagii</name>
    <name type="common">Corynebacterium equii</name>
    <dbReference type="NCBI Taxonomy" id="43767"/>
    <lineage>
        <taxon>Bacteria</taxon>
        <taxon>Bacillati</taxon>
        <taxon>Actinomycetota</taxon>
        <taxon>Actinomycetes</taxon>
        <taxon>Mycobacteriales</taxon>
        <taxon>Nocardiaceae</taxon>
        <taxon>Prescottella</taxon>
    </lineage>
</organism>
<dbReference type="SUPFAM" id="SSF103473">
    <property type="entry name" value="MFS general substrate transporter"/>
    <property type="match status" value="1"/>
</dbReference>
<keyword evidence="6 9" id="KW-1133">Transmembrane helix</keyword>
<feature type="transmembrane region" description="Helical" evidence="9">
    <location>
        <begin position="116"/>
        <end position="138"/>
    </location>
</feature>
<feature type="transmembrane region" description="Helical" evidence="9">
    <location>
        <begin position="59"/>
        <end position="83"/>
    </location>
</feature>
<dbReference type="PANTHER" id="PTHR43271:SF1">
    <property type="entry name" value="INNER MEMBRANE TRANSPORT PROTEIN YNFM"/>
    <property type="match status" value="1"/>
</dbReference>
<dbReference type="Gene3D" id="1.20.1250.20">
    <property type="entry name" value="MFS general substrate transporter like domains"/>
    <property type="match status" value="2"/>
</dbReference>
<proteinExistence type="inferred from homology"/>
<keyword evidence="11" id="KW-0614">Plasmid</keyword>
<feature type="transmembrane region" description="Helical" evidence="9">
    <location>
        <begin position="373"/>
        <end position="397"/>
    </location>
</feature>
<evidence type="ECO:0000256" key="6">
    <source>
        <dbReference type="ARBA" id="ARBA00022989"/>
    </source>
</evidence>
<gene>
    <name evidence="11" type="ORF">pVAPB_0490</name>
</gene>
<evidence type="ECO:0000256" key="8">
    <source>
        <dbReference type="SAM" id="MobiDB-lite"/>
    </source>
</evidence>
<feature type="transmembrane region" description="Helical" evidence="9">
    <location>
        <begin position="350"/>
        <end position="367"/>
    </location>
</feature>
<dbReference type="InterPro" id="IPR020846">
    <property type="entry name" value="MFS_dom"/>
</dbReference>
<dbReference type="GO" id="GO:0005886">
    <property type="term" value="C:plasma membrane"/>
    <property type="evidence" value="ECO:0007669"/>
    <property type="project" value="UniProtKB-SubCell"/>
</dbReference>
<geneLocation type="plasmid" evidence="11">
    <name>pVAPB1593</name>
</geneLocation>
<name>B4F356_RHOHA</name>
<evidence type="ECO:0000256" key="2">
    <source>
        <dbReference type="ARBA" id="ARBA00008335"/>
    </source>
</evidence>
<feature type="transmembrane region" description="Helical" evidence="9">
    <location>
        <begin position="267"/>
        <end position="287"/>
    </location>
</feature>
<evidence type="ECO:0000256" key="3">
    <source>
        <dbReference type="ARBA" id="ARBA00022448"/>
    </source>
</evidence>
<keyword evidence="5 9" id="KW-0812">Transmembrane</keyword>
<evidence type="ECO:0000256" key="1">
    <source>
        <dbReference type="ARBA" id="ARBA00004651"/>
    </source>
</evidence>
<evidence type="ECO:0000256" key="4">
    <source>
        <dbReference type="ARBA" id="ARBA00022475"/>
    </source>
</evidence>
<keyword evidence="4" id="KW-1003">Cell membrane</keyword>
<reference evidence="11" key="1">
    <citation type="journal article" date="2008" name="J. Bacteriol.">
        <title>Evolution of the Rhodococcus equi vap pathogenicity island seen through comparison of host-associated vapA and vapB virulence plasmids.</title>
        <authorList>
            <person name="Letek M."/>
            <person name="Ocampo-Sosa A.A."/>
            <person name="Sanders M."/>
            <person name="Fogarty U."/>
            <person name="Buckley T."/>
            <person name="Leadon D.P."/>
            <person name="Gonzalez P."/>
            <person name="Scortti M."/>
            <person name="Meijer W.G."/>
            <person name="Parkhill J."/>
            <person name="Bentley S."/>
            <person name="Vazquez-Boland J.A."/>
        </authorList>
    </citation>
    <scope>NUCLEOTIDE SEQUENCE [LARGE SCALE GENOMIC DNA]</scope>
    <source>
        <strain evidence="11">PAM1593</strain>
        <plasmid evidence="11">pVAPB1593</plasmid>
    </source>
</reference>
<evidence type="ECO:0000259" key="10">
    <source>
        <dbReference type="PROSITE" id="PS50850"/>
    </source>
</evidence>
<evidence type="ECO:0000256" key="7">
    <source>
        <dbReference type="ARBA" id="ARBA00023136"/>
    </source>
</evidence>
<dbReference type="InterPro" id="IPR036259">
    <property type="entry name" value="MFS_trans_sf"/>
</dbReference>
<comment type="subcellular location">
    <subcellularLocation>
        <location evidence="1">Cell membrane</location>
        <topology evidence="1">Multi-pass membrane protein</topology>
    </subcellularLocation>
</comment>
<dbReference type="PANTHER" id="PTHR43271">
    <property type="entry name" value="BLL2771 PROTEIN"/>
    <property type="match status" value="1"/>
</dbReference>
<feature type="transmembrane region" description="Helical" evidence="9">
    <location>
        <begin position="90"/>
        <end position="110"/>
    </location>
</feature>
<feature type="region of interest" description="Disordered" evidence="8">
    <location>
        <begin position="408"/>
        <end position="433"/>
    </location>
</feature>
<feature type="transmembrane region" description="Helical" evidence="9">
    <location>
        <begin position="180"/>
        <end position="200"/>
    </location>
</feature>
<feature type="domain" description="Major facilitator superfamily (MFS) profile" evidence="10">
    <location>
        <begin position="22"/>
        <end position="401"/>
    </location>
</feature>
<feature type="transmembrane region" description="Helical" evidence="9">
    <location>
        <begin position="150"/>
        <end position="168"/>
    </location>
</feature>
<dbReference type="EMBL" id="AM947676">
    <property type="protein sequence ID" value="CAQ30328.1"/>
    <property type="molecule type" value="Genomic_DNA"/>
</dbReference>
<evidence type="ECO:0000313" key="11">
    <source>
        <dbReference type="EMBL" id="CAQ30328.1"/>
    </source>
</evidence>
<feature type="transmembrane region" description="Helical" evidence="9">
    <location>
        <begin position="292"/>
        <end position="313"/>
    </location>
</feature>
<dbReference type="PROSITE" id="PS50850">
    <property type="entry name" value="MFS"/>
    <property type="match status" value="1"/>
</dbReference>
<evidence type="ECO:0000256" key="5">
    <source>
        <dbReference type="ARBA" id="ARBA00022692"/>
    </source>
</evidence>
<dbReference type="Pfam" id="PF07690">
    <property type="entry name" value="MFS_1"/>
    <property type="match status" value="1"/>
</dbReference>
<keyword evidence="3" id="KW-0813">Transport</keyword>
<dbReference type="CDD" id="cd17324">
    <property type="entry name" value="MFS_NepI_like"/>
    <property type="match status" value="1"/>
</dbReference>
<dbReference type="AlphaFoldDB" id="B4F356"/>